<evidence type="ECO:0000259" key="2">
    <source>
        <dbReference type="SMART" id="SM00871"/>
    </source>
</evidence>
<proteinExistence type="predicted"/>
<comment type="caution">
    <text evidence="3">The sequence shown here is derived from an EMBL/GenBank/DDBJ whole genome shotgun (WGS) entry which is preliminary data.</text>
</comment>
<evidence type="ECO:0000313" key="3">
    <source>
        <dbReference type="EMBL" id="MFB9325170.1"/>
    </source>
</evidence>
<evidence type="ECO:0000313" key="4">
    <source>
        <dbReference type="Proteomes" id="UP001589747"/>
    </source>
</evidence>
<dbReference type="Pfam" id="PF06445">
    <property type="entry name" value="GyrI-like"/>
    <property type="match status" value="1"/>
</dbReference>
<keyword evidence="4" id="KW-1185">Reference proteome</keyword>
<dbReference type="EMBL" id="JBHMDO010000009">
    <property type="protein sequence ID" value="MFB9325170.1"/>
    <property type="molecule type" value="Genomic_DNA"/>
</dbReference>
<name>A0ABV5KJW4_9BACL</name>
<organism evidence="3 4">
    <name type="scientific">Paenibacillus aurantiacus</name>
    <dbReference type="NCBI Taxonomy" id="1936118"/>
    <lineage>
        <taxon>Bacteria</taxon>
        <taxon>Bacillati</taxon>
        <taxon>Bacillota</taxon>
        <taxon>Bacilli</taxon>
        <taxon>Bacillales</taxon>
        <taxon>Paenibacillaceae</taxon>
        <taxon>Paenibacillus</taxon>
    </lineage>
</organism>
<feature type="region of interest" description="Disordered" evidence="1">
    <location>
        <begin position="1"/>
        <end position="23"/>
    </location>
</feature>
<dbReference type="Gene3D" id="3.20.80.10">
    <property type="entry name" value="Regulatory factor, effector binding domain"/>
    <property type="match status" value="1"/>
</dbReference>
<reference evidence="3 4" key="1">
    <citation type="submission" date="2024-09" db="EMBL/GenBank/DDBJ databases">
        <authorList>
            <person name="Sun Q."/>
            <person name="Mori K."/>
        </authorList>
    </citation>
    <scope>NUCLEOTIDE SEQUENCE [LARGE SCALE GENOMIC DNA]</scope>
    <source>
        <strain evidence="3 4">TISTR 2452</strain>
    </source>
</reference>
<dbReference type="InterPro" id="IPR029442">
    <property type="entry name" value="GyrI-like"/>
</dbReference>
<dbReference type="InterPro" id="IPR011256">
    <property type="entry name" value="Reg_factor_effector_dom_sf"/>
</dbReference>
<protein>
    <submittedName>
        <fullName evidence="3">GyrI-like domain-containing protein</fullName>
    </submittedName>
</protein>
<evidence type="ECO:0000256" key="1">
    <source>
        <dbReference type="SAM" id="MobiDB-lite"/>
    </source>
</evidence>
<dbReference type="Proteomes" id="UP001589747">
    <property type="component" value="Unassembled WGS sequence"/>
</dbReference>
<dbReference type="InterPro" id="IPR010499">
    <property type="entry name" value="AraC_E-bd"/>
</dbReference>
<accession>A0ABV5KJW4</accession>
<dbReference type="SUPFAM" id="SSF55136">
    <property type="entry name" value="Probable bacterial effector-binding domain"/>
    <property type="match status" value="1"/>
</dbReference>
<dbReference type="RefSeq" id="WP_377490490.1">
    <property type="nucleotide sequence ID" value="NZ_JBHMDO010000009.1"/>
</dbReference>
<feature type="domain" description="AraC effector-binding" evidence="2">
    <location>
        <begin position="50"/>
        <end position="196"/>
    </location>
</feature>
<dbReference type="SMART" id="SM00871">
    <property type="entry name" value="AraC_E_bind"/>
    <property type="match status" value="1"/>
</dbReference>
<sequence length="198" mass="21706">MSSEAEKVHQPGDSETEGYRPDRLPRMLHVLRQTQPEEAPFRFGGGAASGAVVSHGGFRAVGLRWEGSFAEAGQGAIRPLQARMIARIGEVIGAIEPDTLVCVSFTHEGGFVHYIAVQVGEDAPVPEGMHPVALEAANYLYLRKKETDDVDDVYTRAFTIMGERGLGHDRGIHVELHSSDWQADRPYAMDIYLPVVPL</sequence>
<gene>
    <name evidence="3" type="ORF">ACFFSY_04465</name>
</gene>